<keyword evidence="1" id="KW-0805">Transcription regulation</keyword>
<dbReference type="SUPFAM" id="SSF46689">
    <property type="entry name" value="Homeodomain-like"/>
    <property type="match status" value="2"/>
</dbReference>
<dbReference type="RefSeq" id="WP_229726398.1">
    <property type="nucleotide sequence ID" value="NZ_BMDI01000002.1"/>
</dbReference>
<dbReference type="EMBL" id="BMDI01000002">
    <property type="protein sequence ID" value="GGI20824.1"/>
    <property type="molecule type" value="Genomic_DNA"/>
</dbReference>
<dbReference type="InterPro" id="IPR018062">
    <property type="entry name" value="HTH_AraC-typ_CS"/>
</dbReference>
<keyword evidence="6" id="KW-1185">Reference proteome</keyword>
<dbReference type="GO" id="GO:0003700">
    <property type="term" value="F:DNA-binding transcription factor activity"/>
    <property type="evidence" value="ECO:0007669"/>
    <property type="project" value="InterPro"/>
</dbReference>
<evidence type="ECO:0000256" key="2">
    <source>
        <dbReference type="ARBA" id="ARBA00023125"/>
    </source>
</evidence>
<dbReference type="PANTHER" id="PTHR43436:SF1">
    <property type="entry name" value="TRANSCRIPTIONAL REGULATORY PROTEIN"/>
    <property type="match status" value="1"/>
</dbReference>
<keyword evidence="3" id="KW-0804">Transcription</keyword>
<evidence type="ECO:0000256" key="3">
    <source>
        <dbReference type="ARBA" id="ARBA00023163"/>
    </source>
</evidence>
<name>A0A8J3F4B3_9BURK</name>
<organism evidence="5 6">
    <name type="scientific">Oxalicibacterium faecigallinarum</name>
    <dbReference type="NCBI Taxonomy" id="573741"/>
    <lineage>
        <taxon>Bacteria</taxon>
        <taxon>Pseudomonadati</taxon>
        <taxon>Pseudomonadota</taxon>
        <taxon>Betaproteobacteria</taxon>
        <taxon>Burkholderiales</taxon>
        <taxon>Oxalobacteraceae</taxon>
        <taxon>Oxalicibacterium</taxon>
    </lineage>
</organism>
<gene>
    <name evidence="5" type="ORF">GCM10008066_25960</name>
</gene>
<evidence type="ECO:0000313" key="6">
    <source>
        <dbReference type="Proteomes" id="UP000642180"/>
    </source>
</evidence>
<dbReference type="InterPro" id="IPR009594">
    <property type="entry name" value="Tscrpt_reg_HTH_AraC_N"/>
</dbReference>
<proteinExistence type="predicted"/>
<feature type="domain" description="HTH araC/xylS-type" evidence="4">
    <location>
        <begin position="193"/>
        <end position="291"/>
    </location>
</feature>
<dbReference type="Pfam" id="PF12833">
    <property type="entry name" value="HTH_18"/>
    <property type="match status" value="1"/>
</dbReference>
<dbReference type="InterPro" id="IPR018060">
    <property type="entry name" value="HTH_AraC"/>
</dbReference>
<dbReference type="PROSITE" id="PS00041">
    <property type="entry name" value="HTH_ARAC_FAMILY_1"/>
    <property type="match status" value="1"/>
</dbReference>
<evidence type="ECO:0000256" key="1">
    <source>
        <dbReference type="ARBA" id="ARBA00023015"/>
    </source>
</evidence>
<dbReference type="GO" id="GO:0043565">
    <property type="term" value="F:sequence-specific DNA binding"/>
    <property type="evidence" value="ECO:0007669"/>
    <property type="project" value="InterPro"/>
</dbReference>
<dbReference type="InterPro" id="IPR009057">
    <property type="entry name" value="Homeodomain-like_sf"/>
</dbReference>
<accession>A0A8J3F4B3</accession>
<comment type="caution">
    <text evidence="5">The sequence shown here is derived from an EMBL/GenBank/DDBJ whole genome shotgun (WGS) entry which is preliminary data.</text>
</comment>
<reference evidence="6" key="1">
    <citation type="journal article" date="2019" name="Int. J. Syst. Evol. Microbiol.">
        <title>The Global Catalogue of Microorganisms (GCM) 10K type strain sequencing project: providing services to taxonomists for standard genome sequencing and annotation.</title>
        <authorList>
            <consortium name="The Broad Institute Genomics Platform"/>
            <consortium name="The Broad Institute Genome Sequencing Center for Infectious Disease"/>
            <person name="Wu L."/>
            <person name="Ma J."/>
        </authorList>
    </citation>
    <scope>NUCLEOTIDE SEQUENCE [LARGE SCALE GENOMIC DNA]</scope>
    <source>
        <strain evidence="6">CCM 2767</strain>
    </source>
</reference>
<dbReference type="AlphaFoldDB" id="A0A8J3F4B3"/>
<dbReference type="Proteomes" id="UP000642180">
    <property type="component" value="Unassembled WGS sequence"/>
</dbReference>
<dbReference type="SMART" id="SM00342">
    <property type="entry name" value="HTH_ARAC"/>
    <property type="match status" value="1"/>
</dbReference>
<sequence>MHAAYQEMADIIARYADKDGEYDTAIGNLFFKRSSQTTRAVHTAQWPCFALIVQGKKRVTLGSEVFDYGVGDYLMVSMDLPVESCITEASEAEPHMGLGMAIDSDRLAELLKRTHIPRSAVNGANLRGVSVHAAPPELIDAVLRLLRLLDRPDDIPAMAPLIEQEILYRLLTGPYGAKLLNVATEDCQGNRIARAAAWLRDHFDQPLRVTELAERLNMSVSSLHHQFKQVTAMTPMQYQKRLRLHEARRLMLVERLDVGTAGHRVGYESPSQFSREYARLYGQSPLRDIEGMRGRAGVPPELTISLRDVEPEMAVD</sequence>
<dbReference type="PANTHER" id="PTHR43436">
    <property type="entry name" value="ARAC-FAMILY TRANSCRIPTIONAL REGULATOR"/>
    <property type="match status" value="1"/>
</dbReference>
<dbReference type="Pfam" id="PF06719">
    <property type="entry name" value="AraC_N"/>
    <property type="match status" value="1"/>
</dbReference>
<keyword evidence="2" id="KW-0238">DNA-binding</keyword>
<dbReference type="Gene3D" id="1.10.10.60">
    <property type="entry name" value="Homeodomain-like"/>
    <property type="match status" value="2"/>
</dbReference>
<protein>
    <submittedName>
        <fullName evidence="5">AraC family transcriptional regulator</fullName>
    </submittedName>
</protein>
<evidence type="ECO:0000313" key="5">
    <source>
        <dbReference type="EMBL" id="GGI20824.1"/>
    </source>
</evidence>
<evidence type="ECO:0000259" key="4">
    <source>
        <dbReference type="PROSITE" id="PS01124"/>
    </source>
</evidence>
<dbReference type="PROSITE" id="PS01124">
    <property type="entry name" value="HTH_ARAC_FAMILY_2"/>
    <property type="match status" value="1"/>
</dbReference>